<evidence type="ECO:0008006" key="4">
    <source>
        <dbReference type="Google" id="ProtNLM"/>
    </source>
</evidence>
<feature type="transmembrane region" description="Helical" evidence="1">
    <location>
        <begin position="124"/>
        <end position="149"/>
    </location>
</feature>
<sequence length="179" mass="20306">MTDQSEDGLIAKAEDQLEDSQVTVSSEEDALLCCHVCQRSTCGREGDAMELLSPCLCQTWIHRRCFDEWSKKVPLTRWEKMISSDEFKQGSFATGCFWLTAFGCNIKEWWNADGATKLWLLLKYLGIALIPLATLGLFCAVLFALFHLWPLVTRCCTVKPKPPILKSVRRREADAAERV</sequence>
<accession>A0A6G0XQ42</accession>
<dbReference type="EMBL" id="VJMJ01000026">
    <property type="protein sequence ID" value="KAF0742619.1"/>
    <property type="molecule type" value="Genomic_DNA"/>
</dbReference>
<organism evidence="2 3">
    <name type="scientific">Aphanomyces euteiches</name>
    <dbReference type="NCBI Taxonomy" id="100861"/>
    <lineage>
        <taxon>Eukaryota</taxon>
        <taxon>Sar</taxon>
        <taxon>Stramenopiles</taxon>
        <taxon>Oomycota</taxon>
        <taxon>Saprolegniomycetes</taxon>
        <taxon>Saprolegniales</taxon>
        <taxon>Verrucalvaceae</taxon>
        <taxon>Aphanomyces</taxon>
    </lineage>
</organism>
<keyword evidence="1" id="KW-1133">Transmembrane helix</keyword>
<gene>
    <name evidence="2" type="ORF">Ae201684_002517</name>
</gene>
<reference evidence="2 3" key="1">
    <citation type="submission" date="2019-07" db="EMBL/GenBank/DDBJ databases">
        <title>Genomics analysis of Aphanomyces spp. identifies a new class of oomycete effector associated with host adaptation.</title>
        <authorList>
            <person name="Gaulin E."/>
        </authorList>
    </citation>
    <scope>NUCLEOTIDE SEQUENCE [LARGE SCALE GENOMIC DNA]</scope>
    <source>
        <strain evidence="2 3">ATCC 201684</strain>
    </source>
</reference>
<comment type="caution">
    <text evidence="2">The sequence shown here is derived from an EMBL/GenBank/DDBJ whole genome shotgun (WGS) entry which is preliminary data.</text>
</comment>
<evidence type="ECO:0000313" key="2">
    <source>
        <dbReference type="EMBL" id="KAF0742619.1"/>
    </source>
</evidence>
<evidence type="ECO:0000313" key="3">
    <source>
        <dbReference type="Proteomes" id="UP000481153"/>
    </source>
</evidence>
<dbReference type="AlphaFoldDB" id="A0A6G0XQ42"/>
<evidence type="ECO:0000256" key="1">
    <source>
        <dbReference type="SAM" id="Phobius"/>
    </source>
</evidence>
<name>A0A6G0XQ42_9STRA</name>
<proteinExistence type="predicted"/>
<dbReference type="Proteomes" id="UP000481153">
    <property type="component" value="Unassembled WGS sequence"/>
</dbReference>
<keyword evidence="3" id="KW-1185">Reference proteome</keyword>
<protein>
    <recommendedName>
        <fullName evidence="4">RING-CH-type domain-containing protein</fullName>
    </recommendedName>
</protein>
<keyword evidence="1" id="KW-0812">Transmembrane</keyword>
<keyword evidence="1" id="KW-0472">Membrane</keyword>